<name>A0A5B8C8Y6_9MICO</name>
<proteinExistence type="predicted"/>
<feature type="transmembrane region" description="Helical" evidence="1">
    <location>
        <begin position="275"/>
        <end position="305"/>
    </location>
</feature>
<feature type="transmembrane region" description="Helical" evidence="1">
    <location>
        <begin position="66"/>
        <end position="85"/>
    </location>
</feature>
<dbReference type="RefSeq" id="WP_139929852.1">
    <property type="nucleotide sequence ID" value="NZ_CP040915.1"/>
</dbReference>
<feature type="transmembrane region" description="Helical" evidence="1">
    <location>
        <begin position="32"/>
        <end position="54"/>
    </location>
</feature>
<feature type="transmembrane region" description="Helical" evidence="1">
    <location>
        <begin position="97"/>
        <end position="118"/>
    </location>
</feature>
<evidence type="ECO:0000313" key="3">
    <source>
        <dbReference type="Proteomes" id="UP000314616"/>
    </source>
</evidence>
<feature type="transmembrane region" description="Helical" evidence="1">
    <location>
        <begin position="217"/>
        <end position="238"/>
    </location>
</feature>
<reference evidence="2 3" key="1">
    <citation type="submission" date="2019-05" db="EMBL/GenBank/DDBJ databases">
        <title>Georgenia *** sp. nov., and Georgenia *** sp. nov., isolated from the intestinal contents of plateau pika (Ochotona curzoniae) in the Qinghai-Tibet plateau of China.</title>
        <authorList>
            <person name="Tian Z."/>
        </authorList>
    </citation>
    <scope>NUCLEOTIDE SEQUENCE [LARGE SCALE GENOMIC DNA]</scope>
    <source>
        <strain evidence="2 3">Z443</strain>
    </source>
</reference>
<dbReference type="InterPro" id="IPR046671">
    <property type="entry name" value="DUF6541"/>
</dbReference>
<feature type="transmembrane region" description="Helical" evidence="1">
    <location>
        <begin position="409"/>
        <end position="426"/>
    </location>
</feature>
<protein>
    <submittedName>
        <fullName evidence="2">Uncharacterized protein</fullName>
    </submittedName>
</protein>
<accession>A0A5B8C8Y6</accession>
<feature type="transmembrane region" description="Helical" evidence="1">
    <location>
        <begin position="446"/>
        <end position="467"/>
    </location>
</feature>
<feature type="transmembrane region" description="Helical" evidence="1">
    <location>
        <begin position="326"/>
        <end position="349"/>
    </location>
</feature>
<feature type="transmembrane region" description="Helical" evidence="1">
    <location>
        <begin position="191"/>
        <end position="211"/>
    </location>
</feature>
<keyword evidence="1" id="KW-0472">Membrane</keyword>
<evidence type="ECO:0000313" key="2">
    <source>
        <dbReference type="EMBL" id="QDC25602.1"/>
    </source>
</evidence>
<dbReference type="KEGG" id="gyu:FE374_14200"/>
<organism evidence="2 3">
    <name type="scientific">Georgenia yuyongxinii</name>
    <dbReference type="NCBI Taxonomy" id="2589797"/>
    <lineage>
        <taxon>Bacteria</taxon>
        <taxon>Bacillati</taxon>
        <taxon>Actinomycetota</taxon>
        <taxon>Actinomycetes</taxon>
        <taxon>Micrococcales</taxon>
        <taxon>Bogoriellaceae</taxon>
        <taxon>Georgenia</taxon>
    </lineage>
</organism>
<feature type="transmembrane region" description="Helical" evidence="1">
    <location>
        <begin position="487"/>
        <end position="507"/>
    </location>
</feature>
<feature type="transmembrane region" description="Helical" evidence="1">
    <location>
        <begin position="385"/>
        <end position="402"/>
    </location>
</feature>
<sequence length="658" mass="68140">MSWIDALPTATVLLALLYLPGWVGLRLLGVRGVLAVAGAPAAVVAVLALGAVVLDVVGVAWTPAPVVLLLAVVLGLCALLGRVLPPGTVSLPPLTPRSWALVGIGLAVGAGVQAGAYLNGMGRPDAVQQIYDPVFHLNAAETVLRTGNASSLGGLDPMYGSSTGVFYPAVWHSMVALGARLSSVVVASNMLMLLTALAVWLVGIVALARAVAPRDGAVAAVAPVVASSFLIFPANLLVLQGMFPYCLAIALAPGAVALVVGVVERARTDRSPGHALRGGLAAVVTCAGVVAAQPAGLAVLGLFVLPYLGQVGARRGLRQWRLGHRAAAVVAAGAAPAVALALVVAVYTVPALQAMAAFPAVEGSRRLALFRGLTFSTTIGWTSPWANVVVAALVLIGVVVAAMSVRTRWLAVSWLLTLGIYVVAAGPNNVLRDLAGFWYKSADRTFAMLPTVAAVLGALGVVALGRAAQRLLAESRAGARHGRTRDWLAPVVMVGVLALAFVTSGAFRYDERQNGWTAWGFQPDRILTTAHASTEELTMIRSLDDVLPDDAVVLGDPRNGAAFVQSVGGAVAFIPHVNPSSWDPDQSYLKAHFGQLRSDPKVCEIVAEDGIEYFYADDSGPQAWAQDSPGLYDVDTTTGFDLVAEGGPARVYRITACG</sequence>
<keyword evidence="1" id="KW-0812">Transmembrane</keyword>
<gene>
    <name evidence="2" type="ORF">FE374_14200</name>
</gene>
<dbReference type="AlphaFoldDB" id="A0A5B8C8Y6"/>
<feature type="transmembrane region" description="Helical" evidence="1">
    <location>
        <begin position="6"/>
        <end position="25"/>
    </location>
</feature>
<evidence type="ECO:0000256" key="1">
    <source>
        <dbReference type="SAM" id="Phobius"/>
    </source>
</evidence>
<dbReference type="Proteomes" id="UP000314616">
    <property type="component" value="Chromosome"/>
</dbReference>
<feature type="transmembrane region" description="Helical" evidence="1">
    <location>
        <begin position="245"/>
        <end position="263"/>
    </location>
</feature>
<dbReference type="OrthoDB" id="3169698at2"/>
<dbReference type="Pfam" id="PF20176">
    <property type="entry name" value="DUF6541"/>
    <property type="match status" value="1"/>
</dbReference>
<keyword evidence="1" id="KW-1133">Transmembrane helix</keyword>
<dbReference type="EMBL" id="CP040915">
    <property type="protein sequence ID" value="QDC25602.1"/>
    <property type="molecule type" value="Genomic_DNA"/>
</dbReference>